<keyword evidence="2" id="KW-1185">Reference proteome</keyword>
<accession>A0AAD8GUI5</accession>
<organism evidence="1 2">
    <name type="scientific">Heracleum sosnowskyi</name>
    <dbReference type="NCBI Taxonomy" id="360622"/>
    <lineage>
        <taxon>Eukaryota</taxon>
        <taxon>Viridiplantae</taxon>
        <taxon>Streptophyta</taxon>
        <taxon>Embryophyta</taxon>
        <taxon>Tracheophyta</taxon>
        <taxon>Spermatophyta</taxon>
        <taxon>Magnoliopsida</taxon>
        <taxon>eudicotyledons</taxon>
        <taxon>Gunneridae</taxon>
        <taxon>Pentapetalae</taxon>
        <taxon>asterids</taxon>
        <taxon>campanulids</taxon>
        <taxon>Apiales</taxon>
        <taxon>Apiaceae</taxon>
        <taxon>Apioideae</taxon>
        <taxon>apioid superclade</taxon>
        <taxon>Tordylieae</taxon>
        <taxon>Tordyliinae</taxon>
        <taxon>Heracleum</taxon>
    </lineage>
</organism>
<comment type="caution">
    <text evidence="1">The sequence shown here is derived from an EMBL/GenBank/DDBJ whole genome shotgun (WGS) entry which is preliminary data.</text>
</comment>
<evidence type="ECO:0000313" key="1">
    <source>
        <dbReference type="EMBL" id="KAK1354801.1"/>
    </source>
</evidence>
<dbReference type="AlphaFoldDB" id="A0AAD8GUI5"/>
<dbReference type="EMBL" id="JAUIZM010000011">
    <property type="protein sequence ID" value="KAK1354801.1"/>
    <property type="molecule type" value="Genomic_DNA"/>
</dbReference>
<dbReference type="PANTHER" id="PTHR33265">
    <property type="entry name" value="AVR9/CF-9 RAPIDLY ELICITED PROTEIN-RELATED"/>
    <property type="match status" value="1"/>
</dbReference>
<dbReference type="Proteomes" id="UP001237642">
    <property type="component" value="Unassembled WGS sequence"/>
</dbReference>
<proteinExistence type="predicted"/>
<reference evidence="1" key="2">
    <citation type="submission" date="2023-05" db="EMBL/GenBank/DDBJ databases">
        <authorList>
            <person name="Schelkunov M.I."/>
        </authorList>
    </citation>
    <scope>NUCLEOTIDE SEQUENCE</scope>
    <source>
        <strain evidence="1">Hsosn_3</strain>
        <tissue evidence="1">Leaf</tissue>
    </source>
</reference>
<reference evidence="1" key="1">
    <citation type="submission" date="2023-02" db="EMBL/GenBank/DDBJ databases">
        <title>Genome of toxic invasive species Heracleum sosnowskyi carries increased number of genes despite the absence of recent whole-genome duplications.</title>
        <authorList>
            <person name="Schelkunov M."/>
            <person name="Shtratnikova V."/>
            <person name="Makarenko M."/>
            <person name="Klepikova A."/>
            <person name="Omelchenko D."/>
            <person name="Novikova G."/>
            <person name="Obukhova E."/>
            <person name="Bogdanov V."/>
            <person name="Penin A."/>
            <person name="Logacheva M."/>
        </authorList>
    </citation>
    <scope>NUCLEOTIDE SEQUENCE</scope>
    <source>
        <strain evidence="1">Hsosn_3</strain>
        <tissue evidence="1">Leaf</tissue>
    </source>
</reference>
<dbReference type="PANTHER" id="PTHR33265:SF26">
    <property type="entry name" value="OS06G0554600 PROTEIN"/>
    <property type="match status" value="1"/>
</dbReference>
<dbReference type="Pfam" id="PF05553">
    <property type="entry name" value="DUF761"/>
    <property type="match status" value="1"/>
</dbReference>
<sequence>MEVEECSSLVAKKLSNTISILFYMLKKGLSKSKLRLIDLHLMLKQRKHASNPVSSLMLHHHYAASSVCRSTDVAMSFVSPRKEYEFSCSNTPLIRRRNKHYYQYRHKYNHQKVFSDYGSVEASPAISLPGFGKSTPGTVRQLRVSDSPFSMKDAEENTDQLDKAAEEFIKNFYKELEKQKSMAQSLPYYTRVR</sequence>
<evidence type="ECO:0000313" key="2">
    <source>
        <dbReference type="Proteomes" id="UP001237642"/>
    </source>
</evidence>
<name>A0AAD8GUI5_9APIA</name>
<gene>
    <name evidence="1" type="ORF">POM88_048057</name>
</gene>
<protein>
    <submittedName>
        <fullName evidence="1">DUF761 domain-containing protein</fullName>
    </submittedName>
</protein>
<dbReference type="InterPro" id="IPR008480">
    <property type="entry name" value="DUF761_pln"/>
</dbReference>